<protein>
    <recommendedName>
        <fullName evidence="4">ROK family protein</fullName>
    </recommendedName>
</protein>
<dbReference type="InterPro" id="IPR000600">
    <property type="entry name" value="ROK"/>
</dbReference>
<dbReference type="SUPFAM" id="SSF53067">
    <property type="entry name" value="Actin-like ATPase domain"/>
    <property type="match status" value="1"/>
</dbReference>
<dbReference type="Proteomes" id="UP001321477">
    <property type="component" value="Chromosome"/>
</dbReference>
<comment type="similarity">
    <text evidence="1">Belongs to the ROK (NagC/XylR) family.</text>
</comment>
<dbReference type="EMBL" id="AP027734">
    <property type="protein sequence ID" value="BDZ54538.1"/>
    <property type="molecule type" value="Genomic_DNA"/>
</dbReference>
<keyword evidence="3" id="KW-1185">Reference proteome</keyword>
<dbReference type="Pfam" id="PF00480">
    <property type="entry name" value="ROK"/>
    <property type="match status" value="1"/>
</dbReference>
<dbReference type="PANTHER" id="PTHR18964">
    <property type="entry name" value="ROK (REPRESSOR, ORF, KINASE) FAMILY"/>
    <property type="match status" value="1"/>
</dbReference>
<dbReference type="InterPro" id="IPR043129">
    <property type="entry name" value="ATPase_NBD"/>
</dbReference>
<dbReference type="Gene3D" id="3.30.420.40">
    <property type="match status" value="1"/>
</dbReference>
<accession>A0ABM8H184</accession>
<sequence length="229" mass="23804">MLAALRARSQPFARIEADLIAPAGLRSAATARAATDAAGHPDSVLLHLSGDTQVSASIVIRGIPYQGAHGLAGTFGHVPIVPDGVRCACGQRGCLATVAAPAIVLARAELDDFAHVYGRRAAIAELAERIVAAEDRARWAWLDAAHWIGRTLQAVIPTLDPDVVVVGGWWGPFAADIEASFRDNRPTIGGGALDGLPAFTTARPGDPDGYAGARAQARDRLRAVLAASV</sequence>
<gene>
    <name evidence="2" type="ORF">GCM10025870_16110</name>
</gene>
<dbReference type="PANTHER" id="PTHR18964:SF149">
    <property type="entry name" value="BIFUNCTIONAL UDP-N-ACETYLGLUCOSAMINE 2-EPIMERASE_N-ACETYLMANNOSAMINE KINASE"/>
    <property type="match status" value="1"/>
</dbReference>
<proteinExistence type="inferred from homology"/>
<name>A0ABM8H184_9MICO</name>
<evidence type="ECO:0000313" key="2">
    <source>
        <dbReference type="EMBL" id="BDZ54538.1"/>
    </source>
</evidence>
<evidence type="ECO:0008006" key="4">
    <source>
        <dbReference type="Google" id="ProtNLM"/>
    </source>
</evidence>
<organism evidence="2 3">
    <name type="scientific">Agromyces marinus</name>
    <dbReference type="NCBI Taxonomy" id="1389020"/>
    <lineage>
        <taxon>Bacteria</taxon>
        <taxon>Bacillati</taxon>
        <taxon>Actinomycetota</taxon>
        <taxon>Actinomycetes</taxon>
        <taxon>Micrococcales</taxon>
        <taxon>Microbacteriaceae</taxon>
        <taxon>Agromyces</taxon>
    </lineage>
</organism>
<evidence type="ECO:0000256" key="1">
    <source>
        <dbReference type="ARBA" id="ARBA00006479"/>
    </source>
</evidence>
<reference evidence="3" key="1">
    <citation type="journal article" date="2019" name="Int. J. Syst. Evol. Microbiol.">
        <title>The Global Catalogue of Microorganisms (GCM) 10K type strain sequencing project: providing services to taxonomists for standard genome sequencing and annotation.</title>
        <authorList>
            <consortium name="The Broad Institute Genomics Platform"/>
            <consortium name="The Broad Institute Genome Sequencing Center for Infectious Disease"/>
            <person name="Wu L."/>
            <person name="Ma J."/>
        </authorList>
    </citation>
    <scope>NUCLEOTIDE SEQUENCE [LARGE SCALE GENOMIC DNA]</scope>
    <source>
        <strain evidence="3">NBRC 109019</strain>
    </source>
</reference>
<evidence type="ECO:0000313" key="3">
    <source>
        <dbReference type="Proteomes" id="UP001321477"/>
    </source>
</evidence>